<protein>
    <submittedName>
        <fullName evidence="2">Uncharacterized protein</fullName>
    </submittedName>
</protein>
<feature type="chain" id="PRO_5024860313" evidence="1">
    <location>
        <begin position="23"/>
        <end position="193"/>
    </location>
</feature>
<keyword evidence="3" id="KW-1185">Reference proteome</keyword>
<accession>A0A657LSY4</accession>
<gene>
    <name evidence="2" type="ORF">AX760_16820</name>
</gene>
<evidence type="ECO:0000313" key="3">
    <source>
        <dbReference type="Proteomes" id="UP000182661"/>
    </source>
</evidence>
<dbReference type="AlphaFoldDB" id="A0A657LSY4"/>
<name>A0A657LSY4_9HYPH</name>
<comment type="caution">
    <text evidence="2">The sequence shown here is derived from an EMBL/GenBank/DDBJ whole genome shotgun (WGS) entry which is preliminary data.</text>
</comment>
<proteinExistence type="predicted"/>
<keyword evidence="1" id="KW-0732">Signal</keyword>
<sequence length="193" mass="21070">MRRKALALLGLWMLGASGPAYAQDPIHVAPVRDYVETNVLPWITDRTIIDALKDHNELNAHLTHPAIAALDAQWRAETASTRRPLIDSVLSSAVSQFLKKRQALSDGVITEIFVIDAKGLSVGESEITSDYWQGDEAKWQKTFLIGPDVMFIDGAERDDSTQMLQSQASMTVSDPVTGQPIGSITVGINLDAL</sequence>
<dbReference type="RefSeq" id="WP_071832995.1">
    <property type="nucleotide sequence ID" value="NZ_LSRP01000082.1"/>
</dbReference>
<reference evidence="2 3" key="1">
    <citation type="submission" date="2016-02" db="EMBL/GenBank/DDBJ databases">
        <title>Genome sequencing of a beta-galactosidase producing bacteria Rhizobium sp. 59.</title>
        <authorList>
            <person name="Wang D."/>
            <person name="Kot W."/>
            <person name="Qin Y."/>
            <person name="Hansen L."/>
            <person name="Naqvi K."/>
            <person name="Rensing C."/>
        </authorList>
    </citation>
    <scope>NUCLEOTIDE SEQUENCE [LARGE SCALE GENOMIC DNA]</scope>
    <source>
        <strain evidence="2 3">59</strain>
    </source>
</reference>
<evidence type="ECO:0000313" key="2">
    <source>
        <dbReference type="EMBL" id="OJF97622.1"/>
    </source>
</evidence>
<feature type="signal peptide" evidence="1">
    <location>
        <begin position="1"/>
        <end position="22"/>
    </location>
</feature>
<dbReference type="EMBL" id="LSRP01000082">
    <property type="protein sequence ID" value="OJF97622.1"/>
    <property type="molecule type" value="Genomic_DNA"/>
</dbReference>
<organism evidence="2 3">
    <name type="scientific">Pararhizobium antarcticum</name>
    <dbReference type="NCBI Taxonomy" id="1798805"/>
    <lineage>
        <taxon>Bacteria</taxon>
        <taxon>Pseudomonadati</taxon>
        <taxon>Pseudomonadota</taxon>
        <taxon>Alphaproteobacteria</taxon>
        <taxon>Hyphomicrobiales</taxon>
        <taxon>Rhizobiaceae</taxon>
        <taxon>Rhizobium/Agrobacterium group</taxon>
        <taxon>Pararhizobium</taxon>
    </lineage>
</organism>
<dbReference type="Proteomes" id="UP000182661">
    <property type="component" value="Unassembled WGS sequence"/>
</dbReference>
<dbReference type="OrthoDB" id="195732at2"/>
<evidence type="ECO:0000256" key="1">
    <source>
        <dbReference type="SAM" id="SignalP"/>
    </source>
</evidence>